<evidence type="ECO:0008006" key="4">
    <source>
        <dbReference type="Google" id="ProtNLM"/>
    </source>
</evidence>
<dbReference type="Gene3D" id="1.10.10.1400">
    <property type="entry name" value="Terminase, small subunit, N-terminal DNA-binding domain, HTH motif"/>
    <property type="match status" value="1"/>
</dbReference>
<dbReference type="Proteomes" id="UP000595197">
    <property type="component" value="Chromosome"/>
</dbReference>
<gene>
    <name evidence="2" type="ORF">IGS68_00055</name>
</gene>
<name>A0ABX7B6I7_9PROT</name>
<keyword evidence="3" id="KW-1185">Reference proteome</keyword>
<evidence type="ECO:0000313" key="2">
    <source>
        <dbReference type="EMBL" id="QQP89723.1"/>
    </source>
</evidence>
<feature type="compositionally biased region" description="Low complexity" evidence="1">
    <location>
        <begin position="235"/>
        <end position="249"/>
    </location>
</feature>
<dbReference type="RefSeq" id="WP_201076308.1">
    <property type="nucleotide sequence ID" value="NZ_CP067420.1"/>
</dbReference>
<organism evidence="2 3">
    <name type="scientific">Skermanella cutis</name>
    <dbReference type="NCBI Taxonomy" id="2775420"/>
    <lineage>
        <taxon>Bacteria</taxon>
        <taxon>Pseudomonadati</taxon>
        <taxon>Pseudomonadota</taxon>
        <taxon>Alphaproteobacteria</taxon>
        <taxon>Rhodospirillales</taxon>
        <taxon>Azospirillaceae</taxon>
        <taxon>Skermanella</taxon>
    </lineage>
</organism>
<dbReference type="EMBL" id="CP067420">
    <property type="protein sequence ID" value="QQP89723.1"/>
    <property type="molecule type" value="Genomic_DNA"/>
</dbReference>
<sequence>MPEVIPQLPRRREAFARHVAAGRSLAEAARLSGYAHDSARQTGSRLMKEGEVAARVAHLAAEEDRRQREETDELVGILKRVMLDAVDRHRHSAALRAVDQIARFRGLAVAKPAARGSAARAGDGDGQVPAPTEESDGPPGDVDNFSNILFDPPMPPESIPPIEAAPVRPDPEEESKAREAKAERRSLCRKLIERHHTQLIPRIRNGEEPEAFFDEEYRLLPADQWPEDRLRLREPAPASAASAPASAPAPTFPARRR</sequence>
<accession>A0ABX7B6I7</accession>
<evidence type="ECO:0000313" key="3">
    <source>
        <dbReference type="Proteomes" id="UP000595197"/>
    </source>
</evidence>
<evidence type="ECO:0000256" key="1">
    <source>
        <dbReference type="SAM" id="MobiDB-lite"/>
    </source>
</evidence>
<dbReference type="InterPro" id="IPR038713">
    <property type="entry name" value="Terminase_Gp1_N_sf"/>
</dbReference>
<reference evidence="2" key="1">
    <citation type="submission" date="2021-02" db="EMBL/GenBank/DDBJ databases">
        <title>Skermanella TT6 skin isolate.</title>
        <authorList>
            <person name="Lee K."/>
            <person name="Ganzorig M."/>
        </authorList>
    </citation>
    <scope>NUCLEOTIDE SEQUENCE</scope>
    <source>
        <strain evidence="2">TT6</strain>
    </source>
</reference>
<feature type="region of interest" description="Disordered" evidence="1">
    <location>
        <begin position="231"/>
        <end position="257"/>
    </location>
</feature>
<feature type="region of interest" description="Disordered" evidence="1">
    <location>
        <begin position="113"/>
        <end position="182"/>
    </location>
</feature>
<proteinExistence type="predicted"/>
<protein>
    <recommendedName>
        <fullName evidence="4">Terminase small subunit</fullName>
    </recommendedName>
</protein>